<organism evidence="2 3">
    <name type="scientific">Candidatus Falkowbacteria bacterium GW2011_GWE1_38_31</name>
    <dbReference type="NCBI Taxonomy" id="1618638"/>
    <lineage>
        <taxon>Bacteria</taxon>
        <taxon>Candidatus Falkowiibacteriota</taxon>
    </lineage>
</organism>
<dbReference type="PROSITE" id="PS50879">
    <property type="entry name" value="RNASE_H_1"/>
    <property type="match status" value="1"/>
</dbReference>
<dbReference type="GO" id="GO:0004523">
    <property type="term" value="F:RNA-DNA hybrid ribonuclease activity"/>
    <property type="evidence" value="ECO:0007669"/>
    <property type="project" value="InterPro"/>
</dbReference>
<gene>
    <name evidence="2" type="ORF">US91_C0002G0077</name>
</gene>
<dbReference type="Gene3D" id="3.30.420.10">
    <property type="entry name" value="Ribonuclease H-like superfamily/Ribonuclease H"/>
    <property type="match status" value="1"/>
</dbReference>
<protein>
    <submittedName>
        <fullName evidence="2">Ribonuclease H</fullName>
    </submittedName>
</protein>
<sequence>MLEKVKIFTDGGARGNPGPSGIGVVVYDTNDNILKQKSEFIGKATNNQAEYRAVIAAFELLDPKTTREIDFYLDSELVVKQLKGEYRVKNADLAPLFVKVHNQIILYKKVTFRHIRREMNKEADRLANIAMDAGK</sequence>
<dbReference type="InterPro" id="IPR036397">
    <property type="entry name" value="RNaseH_sf"/>
</dbReference>
<dbReference type="Proteomes" id="UP000034022">
    <property type="component" value="Unassembled WGS sequence"/>
</dbReference>
<comment type="caution">
    <text evidence="2">The sequence shown here is derived from an EMBL/GenBank/DDBJ whole genome shotgun (WGS) entry which is preliminary data.</text>
</comment>
<feature type="domain" description="RNase H type-1" evidence="1">
    <location>
        <begin position="1"/>
        <end position="132"/>
    </location>
</feature>
<dbReference type="SUPFAM" id="SSF53098">
    <property type="entry name" value="Ribonuclease H-like"/>
    <property type="match status" value="1"/>
</dbReference>
<dbReference type="InterPro" id="IPR012337">
    <property type="entry name" value="RNaseH-like_sf"/>
</dbReference>
<dbReference type="PANTHER" id="PTHR46387:SF2">
    <property type="entry name" value="RIBONUCLEASE HI"/>
    <property type="match status" value="1"/>
</dbReference>
<dbReference type="EMBL" id="LBUU01000002">
    <property type="protein sequence ID" value="KKQ70998.1"/>
    <property type="molecule type" value="Genomic_DNA"/>
</dbReference>
<accession>A0A0G0JU09</accession>
<dbReference type="GO" id="GO:0003676">
    <property type="term" value="F:nucleic acid binding"/>
    <property type="evidence" value="ECO:0007669"/>
    <property type="project" value="InterPro"/>
</dbReference>
<dbReference type="InterPro" id="IPR002156">
    <property type="entry name" value="RNaseH_domain"/>
</dbReference>
<dbReference type="AlphaFoldDB" id="A0A0G0JU09"/>
<reference evidence="2 3" key="1">
    <citation type="journal article" date="2015" name="Nature">
        <title>rRNA introns, odd ribosomes, and small enigmatic genomes across a large radiation of phyla.</title>
        <authorList>
            <person name="Brown C.T."/>
            <person name="Hug L.A."/>
            <person name="Thomas B.C."/>
            <person name="Sharon I."/>
            <person name="Castelle C.J."/>
            <person name="Singh A."/>
            <person name="Wilkins M.J."/>
            <person name="Williams K.H."/>
            <person name="Banfield J.F."/>
        </authorList>
    </citation>
    <scope>NUCLEOTIDE SEQUENCE [LARGE SCALE GENOMIC DNA]</scope>
</reference>
<dbReference type="CDD" id="cd09279">
    <property type="entry name" value="RNase_HI_like"/>
    <property type="match status" value="1"/>
</dbReference>
<evidence type="ECO:0000313" key="2">
    <source>
        <dbReference type="EMBL" id="KKQ70998.1"/>
    </source>
</evidence>
<evidence type="ECO:0000313" key="3">
    <source>
        <dbReference type="Proteomes" id="UP000034022"/>
    </source>
</evidence>
<name>A0A0G0JU09_9BACT</name>
<dbReference type="Pfam" id="PF13456">
    <property type="entry name" value="RVT_3"/>
    <property type="match status" value="1"/>
</dbReference>
<dbReference type="PANTHER" id="PTHR46387">
    <property type="entry name" value="POLYNUCLEOTIDYL TRANSFERASE, RIBONUCLEASE H-LIKE SUPERFAMILY PROTEIN"/>
    <property type="match status" value="1"/>
</dbReference>
<proteinExistence type="predicted"/>
<evidence type="ECO:0000259" key="1">
    <source>
        <dbReference type="PROSITE" id="PS50879"/>
    </source>
</evidence>